<dbReference type="FunFam" id="3.90.70.80:FF:000016">
    <property type="entry name" value="Putative ubiquitin thioesterase otu1"/>
    <property type="match status" value="1"/>
</dbReference>
<reference evidence="15 16" key="2">
    <citation type="submission" date="2015-05" db="EMBL/GenBank/DDBJ databases">
        <title>Distinctive expansion of gene families associated with plant cell wall degradation and secondary metabolism in the genomes of grapevine trunk pathogens.</title>
        <authorList>
            <person name="Lawrence D.P."/>
            <person name="Travadon R."/>
            <person name="Rolshausen P.E."/>
            <person name="Baumgartner K."/>
        </authorList>
    </citation>
    <scope>NUCLEOTIDE SEQUENCE [LARGE SCALE GENOMIC DNA]</scope>
    <source>
        <strain evidence="15">DS831</strain>
    </source>
</reference>
<dbReference type="GO" id="GO:0030968">
    <property type="term" value="P:endoplasmic reticulum unfolded protein response"/>
    <property type="evidence" value="ECO:0007669"/>
    <property type="project" value="TreeGrafter"/>
</dbReference>
<dbReference type="Gene3D" id="3.10.20.90">
    <property type="entry name" value="Phosphatidylinositol 3-kinase Catalytic Subunit, Chain A, domain 1"/>
    <property type="match status" value="1"/>
</dbReference>
<keyword evidence="4" id="KW-0645">Protease</keyword>
<evidence type="ECO:0000256" key="8">
    <source>
        <dbReference type="ARBA" id="ARBA00022801"/>
    </source>
</evidence>
<keyword evidence="8 11" id="KW-0378">Hydrolase</keyword>
<dbReference type="EMBL" id="LAQI01000215">
    <property type="protein sequence ID" value="KKY14793.1"/>
    <property type="molecule type" value="Genomic_DNA"/>
</dbReference>
<accession>A0A0G2FS88</accession>
<keyword evidence="5" id="KW-0479">Metal-binding</keyword>
<comment type="caution">
    <text evidence="15">The sequence shown here is derived from an EMBL/GenBank/DDBJ whole genome shotgun (WGS) entry which is preliminary data.</text>
</comment>
<keyword evidence="9 11" id="KW-0788">Thiol protease</keyword>
<dbReference type="CDD" id="cd22745">
    <property type="entry name" value="OTU_OTU1"/>
    <property type="match status" value="1"/>
</dbReference>
<feature type="region of interest" description="Disordered" evidence="12">
    <location>
        <begin position="83"/>
        <end position="132"/>
    </location>
</feature>
<sequence length="345" mass="37821">MRIRVRGPSGVTTITLEEHATVAELQSTIAEKSGVPVFDLKYGYPPQPLDISQFDPVTALSDTGLKLNGEQLVVVPRDVGAQLSHPMADSTPGRAAPLPGSQQAKENQESGLQQPLSLSRNAKDVETDPPEVAVPEADGTLILRVMPDDNSCLFRALGSAVMGESLDVMHELRAIVAAAVQANPIDYNEAVLQKSPDDYCRWIQRDESWGGDIELNILSQHFDIEICSIDVQSLHIYRYNEGKPRRCILVYSGIHYDTIALNPSSPPHTKADMPPEFDLKQFDSVDDVVLNKALELCQILQSRHYFTDTAGFAIKCNVCGWKGNGESGALEHAKQTSHMDFGEAQ</sequence>
<organism evidence="15 16">
    <name type="scientific">Diplodia seriata</name>
    <dbReference type="NCBI Taxonomy" id="420778"/>
    <lineage>
        <taxon>Eukaryota</taxon>
        <taxon>Fungi</taxon>
        <taxon>Dikarya</taxon>
        <taxon>Ascomycota</taxon>
        <taxon>Pezizomycotina</taxon>
        <taxon>Dothideomycetes</taxon>
        <taxon>Dothideomycetes incertae sedis</taxon>
        <taxon>Botryosphaeriales</taxon>
        <taxon>Botryosphaeriaceae</taxon>
        <taxon>Diplodia</taxon>
    </lineage>
</organism>
<evidence type="ECO:0000256" key="4">
    <source>
        <dbReference type="ARBA" id="ARBA00022670"/>
    </source>
</evidence>
<dbReference type="PANTHER" id="PTHR13312:SF0">
    <property type="entry name" value="UBIQUITIN THIOESTERASE OTU1"/>
    <property type="match status" value="1"/>
</dbReference>
<keyword evidence="7 11" id="KW-0833">Ubl conjugation pathway</keyword>
<dbReference type="GO" id="GO:0036503">
    <property type="term" value="P:ERAD pathway"/>
    <property type="evidence" value="ECO:0007669"/>
    <property type="project" value="TreeGrafter"/>
</dbReference>
<dbReference type="GO" id="GO:0004843">
    <property type="term" value="F:cysteine-type deubiquitinase activity"/>
    <property type="evidence" value="ECO:0007669"/>
    <property type="project" value="UniProtKB-UniRule"/>
</dbReference>
<gene>
    <name evidence="15" type="ORF">UCDDS831_g07969</name>
</gene>
<dbReference type="GO" id="GO:0005829">
    <property type="term" value="C:cytosol"/>
    <property type="evidence" value="ECO:0007669"/>
    <property type="project" value="TreeGrafter"/>
</dbReference>
<dbReference type="InterPro" id="IPR038765">
    <property type="entry name" value="Papain-like_cys_pep_sf"/>
</dbReference>
<keyword evidence="3 11" id="KW-0963">Cytoplasm</keyword>
<protein>
    <recommendedName>
        <fullName evidence="11">Ubiquitin thioesterase OTU</fullName>
        <ecNumber evidence="11">3.4.19.12</ecNumber>
    </recommendedName>
</protein>
<comment type="function">
    <text evidence="11">Hydrolase that can remove conjugated ubiquitin from proteins and may therefore play an important regulatory role at the level of protein turnover by preventing degradation.</text>
</comment>
<dbReference type="SUPFAM" id="SSF54001">
    <property type="entry name" value="Cysteine proteinases"/>
    <property type="match status" value="1"/>
</dbReference>
<dbReference type="CDD" id="cd17059">
    <property type="entry name" value="Ubl_OTU1"/>
    <property type="match status" value="1"/>
</dbReference>
<keyword evidence="10" id="KW-0862">Zinc</keyword>
<dbReference type="EC" id="3.4.19.12" evidence="11"/>
<feature type="domain" description="OTU" evidence="14">
    <location>
        <begin position="141"/>
        <end position="262"/>
    </location>
</feature>
<feature type="compositionally biased region" description="Polar residues" evidence="12">
    <location>
        <begin position="100"/>
        <end position="120"/>
    </location>
</feature>
<name>A0A0G2FS88_9PEZI</name>
<evidence type="ECO:0000256" key="6">
    <source>
        <dbReference type="ARBA" id="ARBA00022771"/>
    </source>
</evidence>
<evidence type="ECO:0000256" key="2">
    <source>
        <dbReference type="ARBA" id="ARBA00004496"/>
    </source>
</evidence>
<dbReference type="Pfam" id="PF21403">
    <property type="entry name" value="OTU1_UBXL"/>
    <property type="match status" value="1"/>
</dbReference>
<dbReference type="FunFam" id="3.10.20.90:FF:000096">
    <property type="entry name" value="Ubiquitin thioesterase OTU1"/>
    <property type="match status" value="1"/>
</dbReference>
<dbReference type="InterPro" id="IPR000626">
    <property type="entry name" value="Ubiquitin-like_dom"/>
</dbReference>
<evidence type="ECO:0000313" key="15">
    <source>
        <dbReference type="EMBL" id="KKY14793.1"/>
    </source>
</evidence>
<dbReference type="InterPro" id="IPR003323">
    <property type="entry name" value="OTU_dom"/>
</dbReference>
<evidence type="ECO:0000256" key="5">
    <source>
        <dbReference type="ARBA" id="ARBA00022723"/>
    </source>
</evidence>
<dbReference type="GO" id="GO:0005634">
    <property type="term" value="C:nucleus"/>
    <property type="evidence" value="ECO:0007669"/>
    <property type="project" value="TreeGrafter"/>
</dbReference>
<evidence type="ECO:0000256" key="9">
    <source>
        <dbReference type="ARBA" id="ARBA00022807"/>
    </source>
</evidence>
<dbReference type="PROSITE" id="PS50053">
    <property type="entry name" value="UBIQUITIN_2"/>
    <property type="match status" value="1"/>
</dbReference>
<evidence type="ECO:0000256" key="10">
    <source>
        <dbReference type="ARBA" id="ARBA00022833"/>
    </source>
</evidence>
<dbReference type="InterPro" id="IPR048857">
    <property type="entry name" value="OTU1_Ubl"/>
</dbReference>
<comment type="subcellular location">
    <subcellularLocation>
        <location evidence="2 11">Cytoplasm</location>
    </subcellularLocation>
</comment>
<evidence type="ECO:0000256" key="11">
    <source>
        <dbReference type="RuleBase" id="RU367104"/>
    </source>
</evidence>
<dbReference type="Pfam" id="PF24560">
    <property type="entry name" value="zf-C2H2_OTU1_C"/>
    <property type="match status" value="1"/>
</dbReference>
<dbReference type="Pfam" id="PF02338">
    <property type="entry name" value="OTU"/>
    <property type="match status" value="1"/>
</dbReference>
<dbReference type="GO" id="GO:0016579">
    <property type="term" value="P:protein deubiquitination"/>
    <property type="evidence" value="ECO:0007669"/>
    <property type="project" value="TreeGrafter"/>
</dbReference>
<comment type="catalytic activity">
    <reaction evidence="1 11">
        <text>Thiol-dependent hydrolysis of ester, thioester, amide, peptide and isopeptide bonds formed by the C-terminal Gly of ubiquitin (a 76-residue protein attached to proteins as an intracellular targeting signal).</text>
        <dbReference type="EC" id="3.4.19.12"/>
    </reaction>
</comment>
<dbReference type="GO" id="GO:0008270">
    <property type="term" value="F:zinc ion binding"/>
    <property type="evidence" value="ECO:0007669"/>
    <property type="project" value="UniProtKB-KW"/>
</dbReference>
<evidence type="ECO:0000313" key="16">
    <source>
        <dbReference type="Proteomes" id="UP000034182"/>
    </source>
</evidence>
<dbReference type="PROSITE" id="PS50802">
    <property type="entry name" value="OTU"/>
    <property type="match status" value="1"/>
</dbReference>
<evidence type="ECO:0000256" key="1">
    <source>
        <dbReference type="ARBA" id="ARBA00000707"/>
    </source>
</evidence>
<feature type="domain" description="Ubiquitin-like" evidence="13">
    <location>
        <begin position="1"/>
        <end position="80"/>
    </location>
</feature>
<evidence type="ECO:0000259" key="13">
    <source>
        <dbReference type="PROSITE" id="PS50053"/>
    </source>
</evidence>
<dbReference type="AlphaFoldDB" id="A0A0G2FS88"/>
<evidence type="ECO:0000256" key="12">
    <source>
        <dbReference type="SAM" id="MobiDB-lite"/>
    </source>
</evidence>
<dbReference type="PANTHER" id="PTHR13312">
    <property type="entry name" value="HIV-INDUCED PROTEIN-7-LIKE PROTEASE"/>
    <property type="match status" value="1"/>
</dbReference>
<dbReference type="InterPro" id="IPR057766">
    <property type="entry name" value="Znf-C2H2_OTU1-like_C"/>
</dbReference>
<dbReference type="Gene3D" id="3.90.70.80">
    <property type="match status" value="1"/>
</dbReference>
<dbReference type="Proteomes" id="UP000034182">
    <property type="component" value="Unassembled WGS sequence"/>
</dbReference>
<evidence type="ECO:0000256" key="7">
    <source>
        <dbReference type="ARBA" id="ARBA00022786"/>
    </source>
</evidence>
<evidence type="ECO:0000256" key="3">
    <source>
        <dbReference type="ARBA" id="ARBA00022490"/>
    </source>
</evidence>
<reference evidence="15 16" key="1">
    <citation type="submission" date="2015-03" db="EMBL/GenBank/DDBJ databases">
        <authorList>
            <person name="Morales-Cruz A."/>
            <person name="Amrine K.C."/>
            <person name="Cantu D."/>
        </authorList>
    </citation>
    <scope>NUCLEOTIDE SEQUENCE [LARGE SCALE GENOMIC DNA]</scope>
    <source>
        <strain evidence="15">DS831</strain>
    </source>
</reference>
<keyword evidence="6" id="KW-0863">Zinc-finger</keyword>
<evidence type="ECO:0000259" key="14">
    <source>
        <dbReference type="PROSITE" id="PS50802"/>
    </source>
</evidence>
<proteinExistence type="predicted"/>